<reference evidence="1" key="1">
    <citation type="submission" date="2021-04" db="EMBL/GenBank/DDBJ databases">
        <title>Draft genome sequence of Xylanibacillus composti strain K13.</title>
        <authorList>
            <person name="Uke A."/>
            <person name="Chhe C."/>
            <person name="Baramee S."/>
            <person name="Kosugi A."/>
        </authorList>
    </citation>
    <scope>NUCLEOTIDE SEQUENCE</scope>
    <source>
        <strain evidence="1">K13</strain>
    </source>
</reference>
<dbReference type="AlphaFoldDB" id="A0A8J4GYT2"/>
<evidence type="ECO:0000313" key="2">
    <source>
        <dbReference type="Proteomes" id="UP000677918"/>
    </source>
</evidence>
<dbReference type="RefSeq" id="WP_213410345.1">
    <property type="nucleotide sequence ID" value="NZ_BOVK01000006.1"/>
</dbReference>
<accession>A0A8J4GYT2</accession>
<evidence type="ECO:0000313" key="1">
    <source>
        <dbReference type="EMBL" id="GIQ67708.1"/>
    </source>
</evidence>
<organism evidence="1 2">
    <name type="scientific">Xylanibacillus composti</name>
    <dbReference type="NCBI Taxonomy" id="1572762"/>
    <lineage>
        <taxon>Bacteria</taxon>
        <taxon>Bacillati</taxon>
        <taxon>Bacillota</taxon>
        <taxon>Bacilli</taxon>
        <taxon>Bacillales</taxon>
        <taxon>Paenibacillaceae</taxon>
        <taxon>Xylanibacillus</taxon>
    </lineage>
</organism>
<proteinExistence type="predicted"/>
<keyword evidence="2" id="KW-1185">Reference proteome</keyword>
<dbReference type="EMBL" id="BOVK01000006">
    <property type="protein sequence ID" value="GIQ67708.1"/>
    <property type="molecule type" value="Genomic_DNA"/>
</dbReference>
<name>A0A8J4GYT2_9BACL</name>
<dbReference type="Proteomes" id="UP000677918">
    <property type="component" value="Unassembled WGS sequence"/>
</dbReference>
<gene>
    <name evidence="1" type="ORF">XYCOK13_05320</name>
</gene>
<sequence length="69" mass="7770">MSNRRANLVPSCPICGFQMKWWFAKWKCFNCGQWNGCCGDETSDPGGLWLEPDPHGCDRRHKGSPSPGK</sequence>
<comment type="caution">
    <text evidence="1">The sequence shown here is derived from an EMBL/GenBank/DDBJ whole genome shotgun (WGS) entry which is preliminary data.</text>
</comment>
<protein>
    <submittedName>
        <fullName evidence="1">Uncharacterized protein</fullName>
    </submittedName>
</protein>